<keyword evidence="13 14" id="KW-0472">Membrane</keyword>
<evidence type="ECO:0000256" key="1">
    <source>
        <dbReference type="ARBA" id="ARBA00000085"/>
    </source>
</evidence>
<evidence type="ECO:0000259" key="15">
    <source>
        <dbReference type="PROSITE" id="PS50109"/>
    </source>
</evidence>
<reference evidence="17 18" key="1">
    <citation type="submission" date="2022-12" db="EMBL/GenBank/DDBJ databases">
        <title>Metagenome assembled genome from gulf of manar.</title>
        <authorList>
            <person name="Kohli P."/>
            <person name="Pk S."/>
            <person name="Venkata Ramana C."/>
            <person name="Sasikala C."/>
        </authorList>
    </citation>
    <scope>NUCLEOTIDE SEQUENCE [LARGE SCALE GENOMIC DNA]</scope>
    <source>
        <strain evidence="17">JB008</strain>
    </source>
</reference>
<dbReference type="SMART" id="SM00304">
    <property type="entry name" value="HAMP"/>
    <property type="match status" value="1"/>
</dbReference>
<feature type="domain" description="HAMP" evidence="16">
    <location>
        <begin position="304"/>
        <end position="356"/>
    </location>
</feature>
<dbReference type="SMART" id="SM00387">
    <property type="entry name" value="HATPase_c"/>
    <property type="match status" value="1"/>
</dbReference>
<gene>
    <name evidence="17" type="ORF">PQJ61_04840</name>
</gene>
<evidence type="ECO:0000256" key="6">
    <source>
        <dbReference type="ARBA" id="ARBA00022679"/>
    </source>
</evidence>
<dbReference type="CDD" id="cd00082">
    <property type="entry name" value="HisKA"/>
    <property type="match status" value="1"/>
</dbReference>
<evidence type="ECO:0000256" key="11">
    <source>
        <dbReference type="ARBA" id="ARBA00022989"/>
    </source>
</evidence>
<evidence type="ECO:0000256" key="13">
    <source>
        <dbReference type="ARBA" id="ARBA00023136"/>
    </source>
</evidence>
<dbReference type="PANTHER" id="PTHR45528:SF1">
    <property type="entry name" value="SENSOR HISTIDINE KINASE CPXA"/>
    <property type="match status" value="1"/>
</dbReference>
<feature type="transmembrane region" description="Helical" evidence="14">
    <location>
        <begin position="88"/>
        <end position="107"/>
    </location>
</feature>
<keyword evidence="8" id="KW-0547">Nucleotide-binding</keyword>
<evidence type="ECO:0000256" key="9">
    <source>
        <dbReference type="ARBA" id="ARBA00022777"/>
    </source>
</evidence>
<accession>A0AAJ1IE12</accession>
<evidence type="ECO:0000256" key="7">
    <source>
        <dbReference type="ARBA" id="ARBA00022692"/>
    </source>
</evidence>
<dbReference type="InterPro" id="IPR003660">
    <property type="entry name" value="HAMP_dom"/>
</dbReference>
<feature type="domain" description="Histidine kinase" evidence="15">
    <location>
        <begin position="373"/>
        <end position="588"/>
    </location>
</feature>
<dbReference type="Gene3D" id="1.10.287.130">
    <property type="match status" value="1"/>
</dbReference>
<dbReference type="CDD" id="cd06225">
    <property type="entry name" value="HAMP"/>
    <property type="match status" value="1"/>
</dbReference>
<feature type="transmembrane region" description="Helical" evidence="14">
    <location>
        <begin position="12"/>
        <end position="33"/>
    </location>
</feature>
<dbReference type="InterPro" id="IPR036890">
    <property type="entry name" value="HATPase_C_sf"/>
</dbReference>
<dbReference type="InterPro" id="IPR005467">
    <property type="entry name" value="His_kinase_dom"/>
</dbReference>
<proteinExistence type="predicted"/>
<dbReference type="PROSITE" id="PS50109">
    <property type="entry name" value="HIS_KIN"/>
    <property type="match status" value="1"/>
</dbReference>
<evidence type="ECO:0000313" key="18">
    <source>
        <dbReference type="Proteomes" id="UP001221217"/>
    </source>
</evidence>
<dbReference type="GO" id="GO:0005524">
    <property type="term" value="F:ATP binding"/>
    <property type="evidence" value="ECO:0007669"/>
    <property type="project" value="UniProtKB-KW"/>
</dbReference>
<comment type="catalytic activity">
    <reaction evidence="1">
        <text>ATP + protein L-histidine = ADP + protein N-phospho-L-histidine.</text>
        <dbReference type="EC" id="2.7.13.3"/>
    </reaction>
</comment>
<keyword evidence="6" id="KW-0808">Transferase</keyword>
<evidence type="ECO:0000256" key="4">
    <source>
        <dbReference type="ARBA" id="ARBA00022475"/>
    </source>
</evidence>
<dbReference type="Pfam" id="PF00512">
    <property type="entry name" value="HisKA"/>
    <property type="match status" value="1"/>
</dbReference>
<dbReference type="GO" id="GO:0005886">
    <property type="term" value="C:plasma membrane"/>
    <property type="evidence" value="ECO:0007669"/>
    <property type="project" value="UniProtKB-SubCell"/>
</dbReference>
<comment type="caution">
    <text evidence="17">The sequence shown here is derived from an EMBL/GenBank/DDBJ whole genome shotgun (WGS) entry which is preliminary data.</text>
</comment>
<dbReference type="SUPFAM" id="SSF158472">
    <property type="entry name" value="HAMP domain-like"/>
    <property type="match status" value="1"/>
</dbReference>
<comment type="subcellular location">
    <subcellularLocation>
        <location evidence="2">Cell membrane</location>
        <topology evidence="2">Multi-pass membrane protein</topology>
    </subcellularLocation>
</comment>
<dbReference type="InterPro" id="IPR003594">
    <property type="entry name" value="HATPase_dom"/>
</dbReference>
<dbReference type="SUPFAM" id="SSF47384">
    <property type="entry name" value="Homodimeric domain of signal transducing histidine kinase"/>
    <property type="match status" value="1"/>
</dbReference>
<evidence type="ECO:0000256" key="8">
    <source>
        <dbReference type="ARBA" id="ARBA00022741"/>
    </source>
</evidence>
<dbReference type="InterPro" id="IPR004358">
    <property type="entry name" value="Sig_transdc_His_kin-like_C"/>
</dbReference>
<evidence type="ECO:0000256" key="2">
    <source>
        <dbReference type="ARBA" id="ARBA00004651"/>
    </source>
</evidence>
<dbReference type="PROSITE" id="PS50885">
    <property type="entry name" value="HAMP"/>
    <property type="match status" value="1"/>
</dbReference>
<dbReference type="GO" id="GO:0000155">
    <property type="term" value="F:phosphorelay sensor kinase activity"/>
    <property type="evidence" value="ECO:0007669"/>
    <property type="project" value="InterPro"/>
</dbReference>
<dbReference type="Pfam" id="PF00672">
    <property type="entry name" value="HAMP"/>
    <property type="match status" value="1"/>
</dbReference>
<dbReference type="EMBL" id="JAQQAL010000011">
    <property type="protein sequence ID" value="MDC7226073.1"/>
    <property type="molecule type" value="Genomic_DNA"/>
</dbReference>
<dbReference type="InterPro" id="IPR036097">
    <property type="entry name" value="HisK_dim/P_sf"/>
</dbReference>
<evidence type="ECO:0000256" key="5">
    <source>
        <dbReference type="ARBA" id="ARBA00022553"/>
    </source>
</evidence>
<keyword evidence="11 14" id="KW-1133">Transmembrane helix</keyword>
<feature type="transmembrane region" description="Helical" evidence="14">
    <location>
        <begin position="276"/>
        <end position="302"/>
    </location>
</feature>
<keyword evidence="9" id="KW-0418">Kinase</keyword>
<dbReference type="PRINTS" id="PR00344">
    <property type="entry name" value="BCTRLSENSOR"/>
</dbReference>
<protein>
    <recommendedName>
        <fullName evidence="3">histidine kinase</fullName>
        <ecNumber evidence="3">2.7.13.3</ecNumber>
    </recommendedName>
</protein>
<keyword evidence="12" id="KW-0902">Two-component regulatory system</keyword>
<dbReference type="Proteomes" id="UP001221217">
    <property type="component" value="Unassembled WGS sequence"/>
</dbReference>
<evidence type="ECO:0000256" key="10">
    <source>
        <dbReference type="ARBA" id="ARBA00022840"/>
    </source>
</evidence>
<dbReference type="InterPro" id="IPR050398">
    <property type="entry name" value="HssS/ArlS-like"/>
</dbReference>
<dbReference type="SMART" id="SM00388">
    <property type="entry name" value="HisKA"/>
    <property type="match status" value="1"/>
</dbReference>
<keyword evidence="5" id="KW-0597">Phosphoprotein</keyword>
<dbReference type="InterPro" id="IPR003661">
    <property type="entry name" value="HisK_dim/P_dom"/>
</dbReference>
<sequence>MAISSKKAGASRSGLISVFLIYILLIILIYYLTGEVLRGMPTSGATGLILILAGMVLPLALLVYVGINVRKLVIDTRNGSPGARFKTHLILFFSLIVIMTSIPQAIVSMRFVNTAVNAWFAPEIGNAINGGLNLSLAYYNDKIDTLVDFAEGPVFNNMLSDIERSPQRMWTNIHNANPGIDSIQIFNTDGETIFFNGQNGTELDIPPSLDGANGLLPREDRETTSLLRYLQMYETGSRKYSVIISALLPQNLDETARSLTEAREVFLTFQKNQQDFSVLLLVFYTFLSIPLILLSILISFLLSDEVIRPIVSLEAATRRVSEGDYSYRILTRSGDELSNLTKSFNQMMSELENSRKKILQTEKITAWQEIARQLAHELRNPLTPIKLSSERLLRKYKNDPENLSSVLEPAINNIITEVNALDNLLREFRDFSRIPAPSLSMQNISEIINETIDTYRMSYPGIKFKFSSEHESIELEVDPAQMKQVFSNLLKNACEALPPVDGLISIQTDLVRKGNSSYCRIRVQDNGSGIDPEKQEQVFNPYFTTKTEGTGLGLPIVERIIFDHKGQIWFESDKGHGTTFFIDLPLEKKFG</sequence>
<evidence type="ECO:0000256" key="12">
    <source>
        <dbReference type="ARBA" id="ARBA00023012"/>
    </source>
</evidence>
<dbReference type="Gene3D" id="3.30.565.10">
    <property type="entry name" value="Histidine kinase-like ATPase, C-terminal domain"/>
    <property type="match status" value="1"/>
</dbReference>
<dbReference type="Pfam" id="PF02518">
    <property type="entry name" value="HATPase_c"/>
    <property type="match status" value="1"/>
</dbReference>
<keyword evidence="4" id="KW-1003">Cell membrane</keyword>
<dbReference type="Gene3D" id="6.10.340.10">
    <property type="match status" value="1"/>
</dbReference>
<evidence type="ECO:0000256" key="3">
    <source>
        <dbReference type="ARBA" id="ARBA00012438"/>
    </source>
</evidence>
<evidence type="ECO:0000256" key="14">
    <source>
        <dbReference type="SAM" id="Phobius"/>
    </source>
</evidence>
<dbReference type="AlphaFoldDB" id="A0AAJ1IE12"/>
<keyword evidence="7 14" id="KW-0812">Transmembrane</keyword>
<name>A0AAJ1IE12_9SPIO</name>
<dbReference type="PANTHER" id="PTHR45528">
    <property type="entry name" value="SENSOR HISTIDINE KINASE CPXA"/>
    <property type="match status" value="1"/>
</dbReference>
<dbReference type="SUPFAM" id="SSF55874">
    <property type="entry name" value="ATPase domain of HSP90 chaperone/DNA topoisomerase II/histidine kinase"/>
    <property type="match status" value="1"/>
</dbReference>
<evidence type="ECO:0000313" key="17">
    <source>
        <dbReference type="EMBL" id="MDC7226073.1"/>
    </source>
</evidence>
<feature type="transmembrane region" description="Helical" evidence="14">
    <location>
        <begin position="45"/>
        <end position="67"/>
    </location>
</feature>
<dbReference type="EC" id="2.7.13.3" evidence="3"/>
<organism evidence="17 18">
    <name type="scientific">Candidatus Thalassospirochaeta sargassi</name>
    <dbReference type="NCBI Taxonomy" id="3119039"/>
    <lineage>
        <taxon>Bacteria</taxon>
        <taxon>Pseudomonadati</taxon>
        <taxon>Spirochaetota</taxon>
        <taxon>Spirochaetia</taxon>
        <taxon>Spirochaetales</taxon>
        <taxon>Spirochaetaceae</taxon>
        <taxon>Candidatus Thalassospirochaeta</taxon>
    </lineage>
</organism>
<keyword evidence="10 17" id="KW-0067">ATP-binding</keyword>
<evidence type="ECO:0000259" key="16">
    <source>
        <dbReference type="PROSITE" id="PS50885"/>
    </source>
</evidence>